<dbReference type="OrthoDB" id="707849at2"/>
<reference evidence="1 2" key="1">
    <citation type="submission" date="2016-10" db="EMBL/GenBank/DDBJ databases">
        <authorList>
            <person name="de Groot N.N."/>
        </authorList>
    </citation>
    <scope>NUCLEOTIDE SEQUENCE [LARGE SCALE GENOMIC DNA]</scope>
    <source>
        <strain evidence="1 2">DSM 527</strain>
    </source>
</reference>
<sequence length="426" mass="47472">MRKNLSLYFLLIVVTIASCRKYDDVFDKSPDTRINKTLAAYNDALTGAPYGWKALVYPSGLPNTAFGFYFKFDTANRVDMFSDFDSLSSITVRQSSFRLKSLQQPCLLFDTYSYIHVLCDPDASKNGGYYGKGLFSDFEFAIDGIYGDTIKLTGRLNGSKAILVKATSQEAQDYYDKKRNWEFNNISRFLTYFKQLNVGNNKYDVYVDKLYRQISFVRPDADGGKAISVSYYFDGNGIAFSNPFRDGALTFSSFTDIKWDAAGQKMTLKAGENTATITGVIKPLVLDLAAGQRWYNQAASTGSYWISTTGFHVNGVDDAYNVAGIAGFNFMFYYPNYGEGYDFAGIVPDGYAYGPAFKPTFRSNGTATFAYPGGGWGQTPDAAAATMSLILAKYQESEGFYFVQTGNTSFDMVNAKDARSWISWQQ</sequence>
<accession>A0A1G7R134</accession>
<organism evidence="1 2">
    <name type="scientific">Chitinophaga filiformis</name>
    <name type="common">Myxococcus filiformis</name>
    <name type="synonym">Flexibacter filiformis</name>
    <dbReference type="NCBI Taxonomy" id="104663"/>
    <lineage>
        <taxon>Bacteria</taxon>
        <taxon>Pseudomonadati</taxon>
        <taxon>Bacteroidota</taxon>
        <taxon>Chitinophagia</taxon>
        <taxon>Chitinophagales</taxon>
        <taxon>Chitinophagaceae</taxon>
        <taxon>Chitinophaga</taxon>
    </lineage>
</organism>
<dbReference type="STRING" id="104663.SAMN04488121_103273"/>
<evidence type="ECO:0008006" key="3">
    <source>
        <dbReference type="Google" id="ProtNLM"/>
    </source>
</evidence>
<dbReference type="AlphaFoldDB" id="A0A1G7R134"/>
<dbReference type="RefSeq" id="WP_089832684.1">
    <property type="nucleotide sequence ID" value="NZ_FNBN01000003.1"/>
</dbReference>
<evidence type="ECO:0000313" key="1">
    <source>
        <dbReference type="EMBL" id="SDG04511.1"/>
    </source>
</evidence>
<protein>
    <recommendedName>
        <fullName evidence="3">DUF4302 domain-containing protein</fullName>
    </recommendedName>
</protein>
<gene>
    <name evidence="1" type="ORF">SAMN04488121_103273</name>
</gene>
<dbReference type="Proteomes" id="UP000199045">
    <property type="component" value="Unassembled WGS sequence"/>
</dbReference>
<evidence type="ECO:0000313" key="2">
    <source>
        <dbReference type="Proteomes" id="UP000199045"/>
    </source>
</evidence>
<dbReference type="Pfam" id="PF14135">
    <property type="entry name" value="DUF4302"/>
    <property type="match status" value="1"/>
</dbReference>
<proteinExistence type="predicted"/>
<dbReference type="PROSITE" id="PS51257">
    <property type="entry name" value="PROKAR_LIPOPROTEIN"/>
    <property type="match status" value="1"/>
</dbReference>
<dbReference type="EMBL" id="FNBN01000003">
    <property type="protein sequence ID" value="SDG04511.1"/>
    <property type="molecule type" value="Genomic_DNA"/>
</dbReference>
<dbReference type="InterPro" id="IPR025396">
    <property type="entry name" value="DUF4302"/>
</dbReference>
<name>A0A1G7R134_CHIFI</name>